<proteinExistence type="predicted"/>
<dbReference type="InterPro" id="IPR006059">
    <property type="entry name" value="SBP"/>
</dbReference>
<keyword evidence="2" id="KW-0813">Transport</keyword>
<dbReference type="Gene3D" id="3.40.190.10">
    <property type="entry name" value="Periplasmic binding protein-like II"/>
    <property type="match status" value="2"/>
</dbReference>
<comment type="caution">
    <text evidence="4">The sequence shown here is derived from an EMBL/GenBank/DDBJ whole genome shotgun (WGS) entry which is preliminary data.</text>
</comment>
<dbReference type="PANTHER" id="PTHR43649:SF31">
    <property type="entry name" value="SN-GLYCEROL-3-PHOSPHATE-BINDING PERIPLASMIC PROTEIN UGPB"/>
    <property type="match status" value="1"/>
</dbReference>
<evidence type="ECO:0000256" key="1">
    <source>
        <dbReference type="ARBA" id="ARBA00004196"/>
    </source>
</evidence>
<dbReference type="PANTHER" id="PTHR43649">
    <property type="entry name" value="ARABINOSE-BINDING PROTEIN-RELATED"/>
    <property type="match status" value="1"/>
</dbReference>
<reference evidence="4" key="1">
    <citation type="submission" date="2016-10" db="EMBL/GenBank/DDBJ databases">
        <title>Sequence of Gallionella enrichment culture.</title>
        <authorList>
            <person name="Poehlein A."/>
            <person name="Muehling M."/>
            <person name="Daniel R."/>
        </authorList>
    </citation>
    <scope>NUCLEOTIDE SEQUENCE</scope>
</reference>
<sequence length="430" mass="47360">MMIMDNLAKRWPLYLALSASLVLPGLALAKSAPATQEVVLRHNLGARAETVLATLVARFNDQQKGRVRVLLQDAKRVPEPGQLPQMALLDADDTRSFFGTVPRFKPLYRVLGEARERIKERFFPLVKDAVDDPAGRLQALPLGLALPVLFWNKDAFAKAGLDPDTAPATWLELQHAAGKLFDAGHKCPLTSSRFNWVHLENISSQYGEPITVHEGRGVTKVVLNRLIDIQHLALLSSWNKSHYFRYFGPGDEADHRFLSGECAMLTGASSLYPQAAHAGFAMGVAKLPRYDDVYGATPGRLLPDGAALWVLDGQTRLQDEVAARFVMFLLRPEVQRDWVKATGFLPMTPVAIAALKADGEPPDLLDAAARRLSERNPLPAEVKRGFGLTRLRRILSEEVAAVWNDSKSPMDALDAAMRRINAAGARRPGT</sequence>
<keyword evidence="3" id="KW-0732">Signal</keyword>
<evidence type="ECO:0000256" key="3">
    <source>
        <dbReference type="ARBA" id="ARBA00022729"/>
    </source>
</evidence>
<name>A0A1J5SQC1_9ZZZZ</name>
<dbReference type="InterPro" id="IPR050490">
    <property type="entry name" value="Bact_solute-bd_prot1"/>
</dbReference>
<dbReference type="EMBL" id="MLJW01000062">
    <property type="protein sequence ID" value="OIR03836.1"/>
    <property type="molecule type" value="Genomic_DNA"/>
</dbReference>
<evidence type="ECO:0000313" key="4">
    <source>
        <dbReference type="EMBL" id="OIR03836.1"/>
    </source>
</evidence>
<dbReference type="SUPFAM" id="SSF53850">
    <property type="entry name" value="Periplasmic binding protein-like II"/>
    <property type="match status" value="1"/>
</dbReference>
<dbReference type="Pfam" id="PF13416">
    <property type="entry name" value="SBP_bac_8"/>
    <property type="match status" value="1"/>
</dbReference>
<comment type="subcellular location">
    <subcellularLocation>
        <location evidence="1">Cell envelope</location>
    </subcellularLocation>
</comment>
<protein>
    <submittedName>
        <fullName evidence="4">sn-glycerol-3-phosphate-binding periplasmic protein UgpB</fullName>
    </submittedName>
</protein>
<accession>A0A1J5SQC1</accession>
<dbReference type="GO" id="GO:0030313">
    <property type="term" value="C:cell envelope"/>
    <property type="evidence" value="ECO:0007669"/>
    <property type="project" value="UniProtKB-SubCell"/>
</dbReference>
<organism evidence="4">
    <name type="scientific">mine drainage metagenome</name>
    <dbReference type="NCBI Taxonomy" id="410659"/>
    <lineage>
        <taxon>unclassified sequences</taxon>
        <taxon>metagenomes</taxon>
        <taxon>ecological metagenomes</taxon>
    </lineage>
</organism>
<dbReference type="AlphaFoldDB" id="A0A1J5SQC1"/>
<evidence type="ECO:0000256" key="2">
    <source>
        <dbReference type="ARBA" id="ARBA00022448"/>
    </source>
</evidence>
<gene>
    <name evidence="4" type="primary">ugpB_1</name>
    <name evidence="4" type="ORF">GALL_140170</name>
</gene>